<dbReference type="PROSITE" id="PS50056">
    <property type="entry name" value="TYR_PHOSPHATASE_2"/>
    <property type="match status" value="1"/>
</dbReference>
<evidence type="ECO:0000313" key="2">
    <source>
        <dbReference type="EMBL" id="GIM48130.1"/>
    </source>
</evidence>
<protein>
    <recommendedName>
        <fullName evidence="1">Tyrosine specific protein phosphatases domain-containing protein</fullName>
    </recommendedName>
</protein>
<comment type="caution">
    <text evidence="2">The sequence shown here is derived from an EMBL/GenBank/DDBJ whole genome shotgun (WGS) entry which is preliminary data.</text>
</comment>
<dbReference type="SUPFAM" id="SSF52799">
    <property type="entry name" value="(Phosphotyrosine protein) phosphatases II"/>
    <property type="match status" value="1"/>
</dbReference>
<evidence type="ECO:0000259" key="1">
    <source>
        <dbReference type="PROSITE" id="PS50056"/>
    </source>
</evidence>
<feature type="domain" description="Tyrosine specific protein phosphatases" evidence="1">
    <location>
        <begin position="66"/>
        <end position="124"/>
    </location>
</feature>
<dbReference type="SMART" id="SM00195">
    <property type="entry name" value="DSPc"/>
    <property type="match status" value="1"/>
</dbReference>
<name>A0AAV4LK91_9BACL</name>
<evidence type="ECO:0000313" key="3">
    <source>
        <dbReference type="Proteomes" id="UP001057291"/>
    </source>
</evidence>
<dbReference type="Proteomes" id="UP001057291">
    <property type="component" value="Unassembled WGS sequence"/>
</dbReference>
<dbReference type="Pfam" id="PF00782">
    <property type="entry name" value="DSPc"/>
    <property type="match status" value="1"/>
</dbReference>
<sequence>MDISEIIPGILYAGERVDEKGWMTLAQLHVNGIVNLSKKEDVPPDWISPLRVLRFPLGNKEKPSVNRLRQAVEETIRWLNDGYIIYVHDVAGKNRLGFFLTALFMRMYHLSCEKALRTVKQIRPVLSPRRQFLQVLKEYEQTL</sequence>
<organism evidence="2 3">
    <name type="scientific">Collibacillus ludicampi</name>
    <dbReference type="NCBI Taxonomy" id="2771369"/>
    <lineage>
        <taxon>Bacteria</taxon>
        <taxon>Bacillati</taxon>
        <taxon>Bacillota</taxon>
        <taxon>Bacilli</taxon>
        <taxon>Bacillales</taxon>
        <taxon>Alicyclobacillaceae</taxon>
        <taxon>Collibacillus</taxon>
    </lineage>
</organism>
<dbReference type="AlphaFoldDB" id="A0AAV4LK91"/>
<proteinExistence type="predicted"/>
<accession>A0AAV4LK91</accession>
<dbReference type="RefSeq" id="WP_282201038.1">
    <property type="nucleotide sequence ID" value="NZ_BOQE01000001.1"/>
</dbReference>
<reference evidence="2" key="1">
    <citation type="journal article" date="2023" name="Int. J. Syst. Evol. Microbiol.">
        <title>Collibacillus ludicampi gen. nov., sp. nov., a new soil bacterium of the family Alicyclobacillaceae.</title>
        <authorList>
            <person name="Jojima T."/>
            <person name="Ioku Y."/>
            <person name="Fukuta Y."/>
            <person name="Shirasaka N."/>
            <person name="Matsumura Y."/>
            <person name="Mori M."/>
        </authorList>
    </citation>
    <scope>NUCLEOTIDE SEQUENCE</scope>
    <source>
        <strain evidence="2">TP075</strain>
    </source>
</reference>
<dbReference type="InterPro" id="IPR000387">
    <property type="entry name" value="Tyr_Pase_dom"/>
</dbReference>
<dbReference type="EMBL" id="BOQE01000001">
    <property type="protein sequence ID" value="GIM48130.1"/>
    <property type="molecule type" value="Genomic_DNA"/>
</dbReference>
<keyword evidence="3" id="KW-1185">Reference proteome</keyword>
<dbReference type="Gene3D" id="3.90.190.10">
    <property type="entry name" value="Protein tyrosine phosphatase superfamily"/>
    <property type="match status" value="1"/>
</dbReference>
<dbReference type="InterPro" id="IPR000340">
    <property type="entry name" value="Dual-sp_phosphatase_cat-dom"/>
</dbReference>
<gene>
    <name evidence="2" type="ORF">DNHGIG_36790</name>
</gene>
<dbReference type="InterPro" id="IPR020422">
    <property type="entry name" value="TYR_PHOSPHATASE_DUAL_dom"/>
</dbReference>
<dbReference type="InterPro" id="IPR029021">
    <property type="entry name" value="Prot-tyrosine_phosphatase-like"/>
</dbReference>
<dbReference type="CDD" id="cd14498">
    <property type="entry name" value="DSP"/>
    <property type="match status" value="1"/>
</dbReference>